<dbReference type="GO" id="GO:0016757">
    <property type="term" value="F:glycosyltransferase activity"/>
    <property type="evidence" value="ECO:0007669"/>
    <property type="project" value="InterPro"/>
</dbReference>
<dbReference type="Gene3D" id="3.40.50.2000">
    <property type="entry name" value="Glycogen Phosphorylase B"/>
    <property type="match status" value="2"/>
</dbReference>
<gene>
    <name evidence="3" type="ORF">FU658_06195</name>
</gene>
<evidence type="ECO:0000259" key="2">
    <source>
        <dbReference type="Pfam" id="PF13439"/>
    </source>
</evidence>
<comment type="caution">
    <text evidence="3">The sequence shown here is derived from an EMBL/GenBank/DDBJ whole genome shotgun (WGS) entry which is preliminary data.</text>
</comment>
<dbReference type="Pfam" id="PF13439">
    <property type="entry name" value="Glyco_transf_4"/>
    <property type="match status" value="1"/>
</dbReference>
<evidence type="ECO:0000259" key="1">
    <source>
        <dbReference type="Pfam" id="PF00534"/>
    </source>
</evidence>
<dbReference type="PANTHER" id="PTHR12526:SF636">
    <property type="entry name" value="BLL3647 PROTEIN"/>
    <property type="match status" value="1"/>
</dbReference>
<dbReference type="InterPro" id="IPR028098">
    <property type="entry name" value="Glyco_trans_4-like_N"/>
</dbReference>
<sequence>MLAERILVVIDEMEVGGSQRQVVNLLLGLAAQGRQAELLYFRSPSFLVSELAGAGVRVHRILKRGRYDPVFVWKLARFLRQGRYDLVHCFSITAEVWVRLVLPLVPGTRFVCSVRGLSTELSPLTWRAKRWVLRRAEATISNSTVAAAYVAQRCGMPVDRFDVVPNGLELREERDLQTRNAHRALLGLPLSQPLLLFVGRLVPQKNLGTLLQAMALIPAGRRPLLWLAGEGPERTMIEALVRRLDLYRCVRLLGERDDVEVLMAAADMLVLPSREEGLSNVILEAMASGLPVVASAVGGNTELIEHGRTGLLCDPSSAQSIAESIMRLFDEPDLRRQLARCTREKVEREYSMEGMVERTMAIHDRCMGVA</sequence>
<dbReference type="PANTHER" id="PTHR12526">
    <property type="entry name" value="GLYCOSYLTRANSFERASE"/>
    <property type="match status" value="1"/>
</dbReference>
<dbReference type="EMBL" id="VRTS01000003">
    <property type="protein sequence ID" value="TXK64476.1"/>
    <property type="molecule type" value="Genomic_DNA"/>
</dbReference>
<dbReference type="GO" id="GO:1901135">
    <property type="term" value="P:carbohydrate derivative metabolic process"/>
    <property type="evidence" value="ECO:0007669"/>
    <property type="project" value="UniProtKB-ARBA"/>
</dbReference>
<name>A0A5C8KTR1_9GAMM</name>
<reference evidence="3 4" key="1">
    <citation type="submission" date="2019-08" db="EMBL/GenBank/DDBJ databases">
        <authorList>
            <person name="Karlyshev A.V."/>
        </authorList>
    </citation>
    <scope>NUCLEOTIDE SEQUENCE [LARGE SCALE GENOMIC DNA]</scope>
    <source>
        <strain evidence="3 4">Alg18-2.2</strain>
    </source>
</reference>
<feature type="domain" description="Glycosyltransferase subfamily 4-like N-terminal" evidence="2">
    <location>
        <begin position="15"/>
        <end position="170"/>
    </location>
</feature>
<dbReference type="AlphaFoldDB" id="A0A5C8KTR1"/>
<dbReference type="Proteomes" id="UP000321248">
    <property type="component" value="Unassembled WGS sequence"/>
</dbReference>
<accession>A0A5C8KTR1</accession>
<protein>
    <submittedName>
        <fullName evidence="3">Glycosyltransferase</fullName>
    </submittedName>
</protein>
<keyword evidence="4" id="KW-1185">Reference proteome</keyword>
<evidence type="ECO:0000313" key="3">
    <source>
        <dbReference type="EMBL" id="TXK64476.1"/>
    </source>
</evidence>
<dbReference type="InterPro" id="IPR001296">
    <property type="entry name" value="Glyco_trans_1"/>
</dbReference>
<proteinExistence type="predicted"/>
<organism evidence="3 4">
    <name type="scientific">Alkalisalibacterium limincola</name>
    <dbReference type="NCBI Taxonomy" id="2699169"/>
    <lineage>
        <taxon>Bacteria</taxon>
        <taxon>Pseudomonadati</taxon>
        <taxon>Pseudomonadota</taxon>
        <taxon>Gammaproteobacteria</taxon>
        <taxon>Lysobacterales</taxon>
        <taxon>Lysobacteraceae</taxon>
        <taxon>Alkalisalibacterium</taxon>
    </lineage>
</organism>
<evidence type="ECO:0000313" key="4">
    <source>
        <dbReference type="Proteomes" id="UP000321248"/>
    </source>
</evidence>
<dbReference type="Pfam" id="PF00534">
    <property type="entry name" value="Glycos_transf_1"/>
    <property type="match status" value="1"/>
</dbReference>
<dbReference type="SUPFAM" id="SSF53756">
    <property type="entry name" value="UDP-Glycosyltransferase/glycogen phosphorylase"/>
    <property type="match status" value="1"/>
</dbReference>
<feature type="domain" description="Glycosyl transferase family 1" evidence="1">
    <location>
        <begin position="181"/>
        <end position="343"/>
    </location>
</feature>
<dbReference type="OrthoDB" id="5290958at2"/>
<dbReference type="RefSeq" id="WP_147891287.1">
    <property type="nucleotide sequence ID" value="NZ_VRTS01000003.1"/>
</dbReference>